<keyword evidence="7" id="KW-0472">Membrane</keyword>
<keyword evidence="6" id="KW-0406">Ion transport</keyword>
<evidence type="ECO:0000256" key="3">
    <source>
        <dbReference type="ARBA" id="ARBA00022475"/>
    </source>
</evidence>
<dbReference type="Pfam" id="PF02386">
    <property type="entry name" value="TrkH"/>
    <property type="match status" value="1"/>
</dbReference>
<name>A0A7C1FXX4_THERO</name>
<comment type="caution">
    <text evidence="8">The sequence shown here is derived from an EMBL/GenBank/DDBJ whole genome shotgun (WGS) entry which is preliminary data.</text>
</comment>
<comment type="subcellular location">
    <subcellularLocation>
        <location evidence="1">Cell membrane</location>
        <topology evidence="1">Multi-pass membrane protein</topology>
    </subcellularLocation>
</comment>
<dbReference type="AlphaFoldDB" id="A0A7C1FXX4"/>
<keyword evidence="2" id="KW-0813">Transport</keyword>
<dbReference type="GO" id="GO:0008324">
    <property type="term" value="F:monoatomic cation transmembrane transporter activity"/>
    <property type="evidence" value="ECO:0007669"/>
    <property type="project" value="InterPro"/>
</dbReference>
<dbReference type="GO" id="GO:0005886">
    <property type="term" value="C:plasma membrane"/>
    <property type="evidence" value="ECO:0007669"/>
    <property type="project" value="UniProtKB-SubCell"/>
</dbReference>
<dbReference type="EMBL" id="DSJL01000011">
    <property type="protein sequence ID" value="HEF65523.1"/>
    <property type="molecule type" value="Genomic_DNA"/>
</dbReference>
<keyword evidence="4" id="KW-0812">Transmembrane</keyword>
<keyword evidence="5" id="KW-1133">Transmembrane helix</keyword>
<evidence type="ECO:0000256" key="7">
    <source>
        <dbReference type="ARBA" id="ARBA00023136"/>
    </source>
</evidence>
<evidence type="ECO:0000256" key="5">
    <source>
        <dbReference type="ARBA" id="ARBA00022989"/>
    </source>
</evidence>
<organism evidence="8">
    <name type="scientific">Thermomicrobium roseum</name>
    <dbReference type="NCBI Taxonomy" id="500"/>
    <lineage>
        <taxon>Bacteria</taxon>
        <taxon>Pseudomonadati</taxon>
        <taxon>Thermomicrobiota</taxon>
        <taxon>Thermomicrobia</taxon>
        <taxon>Thermomicrobiales</taxon>
        <taxon>Thermomicrobiaceae</taxon>
        <taxon>Thermomicrobium</taxon>
    </lineage>
</organism>
<evidence type="ECO:0000256" key="4">
    <source>
        <dbReference type="ARBA" id="ARBA00022692"/>
    </source>
</evidence>
<evidence type="ECO:0000256" key="6">
    <source>
        <dbReference type="ARBA" id="ARBA00023065"/>
    </source>
</evidence>
<proteinExistence type="predicted"/>
<dbReference type="PANTHER" id="PTHR32024">
    <property type="entry name" value="TRK SYSTEM POTASSIUM UPTAKE PROTEIN TRKG-RELATED"/>
    <property type="match status" value="1"/>
</dbReference>
<dbReference type="GO" id="GO:0030001">
    <property type="term" value="P:metal ion transport"/>
    <property type="evidence" value="ECO:0007669"/>
    <property type="project" value="UniProtKB-ARBA"/>
</dbReference>
<sequence length="481" mass="51480">MDRLKHPSRPQEQVRRPGDRIVRRAVAPREAVQLPRPRAPRRPRPIALRLAIGFALLILVGTALLSLPFASADGNRASVVDALFTATSAVCVTGLVVRDTATAWSGFGQAVILVLIQLGGFGFATSATLLLALLGIRPTLRDRLACGMSLGEPGPGGVVRLLQRLAVLTLTIELAGTLVLLPSGIAATGSFWRGIWWSLFHSVSAFNNAGFDIVGGFRSMTPYQHAPEILLPIAILIILGGLSFAVLSDVVRERRWGRLTLDSKVVLTTTAVLLVTGTLLILAFEWDNPRTLGILPMPDRLLNAFFQAVVPRTAGFNSLDVAHMNDESLFVTIGLMFIGGASGSFAGGIKVQSCAILILAVWTVLRGQRHVAAFGREVPAVFVFRAMAIVLLAVALVFLASFLISLLEPFGLLEIWFEVTSAFGTVGLSMGITPELHPLSKLILVGTMFAGRLGPLTLALALAERTRPEPVRYARTAVALG</sequence>
<reference evidence="8" key="1">
    <citation type="journal article" date="2020" name="mSystems">
        <title>Genome- and Community-Level Interaction Insights into Carbon Utilization and Element Cycling Functions of Hydrothermarchaeota in Hydrothermal Sediment.</title>
        <authorList>
            <person name="Zhou Z."/>
            <person name="Liu Y."/>
            <person name="Xu W."/>
            <person name="Pan J."/>
            <person name="Luo Z.H."/>
            <person name="Li M."/>
        </authorList>
    </citation>
    <scope>NUCLEOTIDE SEQUENCE [LARGE SCALE GENOMIC DNA]</scope>
    <source>
        <strain evidence="8">SpSt-222</strain>
    </source>
</reference>
<gene>
    <name evidence="8" type="ORF">ENP47_08005</name>
</gene>
<evidence type="ECO:0000256" key="2">
    <source>
        <dbReference type="ARBA" id="ARBA00022448"/>
    </source>
</evidence>
<dbReference type="InterPro" id="IPR003445">
    <property type="entry name" value="Cat_transpt"/>
</dbReference>
<evidence type="ECO:0000313" key="8">
    <source>
        <dbReference type="EMBL" id="HEF65523.1"/>
    </source>
</evidence>
<dbReference type="PANTHER" id="PTHR32024:SF1">
    <property type="entry name" value="KTR SYSTEM POTASSIUM UPTAKE PROTEIN B"/>
    <property type="match status" value="1"/>
</dbReference>
<accession>A0A7C1FXX4</accession>
<evidence type="ECO:0000256" key="1">
    <source>
        <dbReference type="ARBA" id="ARBA00004651"/>
    </source>
</evidence>
<protein>
    <submittedName>
        <fullName evidence="8">Trk family potassium uptake protein</fullName>
    </submittedName>
</protein>
<keyword evidence="3" id="KW-1003">Cell membrane</keyword>